<keyword evidence="6 15" id="KW-0732">Signal</keyword>
<proteinExistence type="inferred from homology"/>
<evidence type="ECO:0000256" key="4">
    <source>
        <dbReference type="ARBA" id="ARBA00013040"/>
    </source>
</evidence>
<comment type="catalytic activity">
    <reaction evidence="12">
        <text>1D-myo-inositol hexakisphosphate + H2O = 1D-myo-inositol 1,2,4,5,6-pentakisphosphate + phosphate</text>
        <dbReference type="Rhea" id="RHEA:16989"/>
        <dbReference type="ChEBI" id="CHEBI:15377"/>
        <dbReference type="ChEBI" id="CHEBI:43474"/>
        <dbReference type="ChEBI" id="CHEBI:57798"/>
        <dbReference type="ChEBI" id="CHEBI:58130"/>
        <dbReference type="EC" id="3.1.3.62"/>
    </reaction>
    <physiologicalReaction direction="left-to-right" evidence="12">
        <dbReference type="Rhea" id="RHEA:16990"/>
    </physiologicalReaction>
</comment>
<evidence type="ECO:0000256" key="8">
    <source>
        <dbReference type="ARBA" id="ARBA00023136"/>
    </source>
</evidence>
<evidence type="ECO:0000256" key="2">
    <source>
        <dbReference type="ARBA" id="ARBA00008422"/>
    </source>
</evidence>
<evidence type="ECO:0000256" key="10">
    <source>
        <dbReference type="ARBA" id="ARBA00043668"/>
    </source>
</evidence>
<comment type="subcellular location">
    <subcellularLocation>
        <location evidence="1">Membrane</location>
    </subcellularLocation>
</comment>
<evidence type="ECO:0000256" key="5">
    <source>
        <dbReference type="ARBA" id="ARBA00018097"/>
    </source>
</evidence>
<reference evidence="16 17" key="1">
    <citation type="submission" date="2020-12" db="EMBL/GenBank/DDBJ databases">
        <title>Microbacterium sp. HY060.</title>
        <authorList>
            <person name="Zhou J."/>
        </authorList>
    </citation>
    <scope>NUCLEOTIDE SEQUENCE [LARGE SCALE GENOMIC DNA]</scope>
    <source>
        <strain evidence="16 17">HY60</strain>
    </source>
</reference>
<evidence type="ECO:0000256" key="1">
    <source>
        <dbReference type="ARBA" id="ARBA00004370"/>
    </source>
</evidence>
<dbReference type="PANTHER" id="PTHR20963">
    <property type="entry name" value="MULTIPLE INOSITOL POLYPHOSPHATE PHOSPHATASE-RELATED"/>
    <property type="match status" value="1"/>
</dbReference>
<evidence type="ECO:0000313" key="16">
    <source>
        <dbReference type="EMBL" id="QPZ38504.1"/>
    </source>
</evidence>
<dbReference type="EC" id="3.1.3.62" evidence="4"/>
<evidence type="ECO:0000256" key="13">
    <source>
        <dbReference type="ARBA" id="ARBA00043832"/>
    </source>
</evidence>
<dbReference type="EMBL" id="CP061169">
    <property type="protein sequence ID" value="QPZ38504.1"/>
    <property type="molecule type" value="Genomic_DNA"/>
</dbReference>
<organism evidence="16 17">
    <name type="scientific">Paramicrobacterium chengjingii</name>
    <dbReference type="NCBI Taxonomy" id="2769067"/>
    <lineage>
        <taxon>Bacteria</taxon>
        <taxon>Bacillati</taxon>
        <taxon>Actinomycetota</taxon>
        <taxon>Actinomycetes</taxon>
        <taxon>Micrococcales</taxon>
        <taxon>Microbacteriaceae</taxon>
        <taxon>Paramicrobacterium</taxon>
    </lineage>
</organism>
<feature type="compositionally biased region" description="Low complexity" evidence="14">
    <location>
        <begin position="34"/>
        <end position="44"/>
    </location>
</feature>
<evidence type="ECO:0000256" key="11">
    <source>
        <dbReference type="ARBA" id="ARBA00043671"/>
    </source>
</evidence>
<dbReference type="PANTHER" id="PTHR20963:SF8">
    <property type="entry name" value="MULTIPLE INOSITOL POLYPHOSPHATE PHOSPHATASE 1"/>
    <property type="match status" value="1"/>
</dbReference>
<dbReference type="Pfam" id="PF00328">
    <property type="entry name" value="His_Phos_2"/>
    <property type="match status" value="1"/>
</dbReference>
<name>A0ABX6YI72_9MICO</name>
<evidence type="ECO:0000256" key="3">
    <source>
        <dbReference type="ARBA" id="ARBA00012976"/>
    </source>
</evidence>
<dbReference type="Gene3D" id="3.40.50.1240">
    <property type="entry name" value="Phosphoglycerate mutase-like"/>
    <property type="match status" value="1"/>
</dbReference>
<gene>
    <name evidence="16" type="ORF">HCR76_17275</name>
</gene>
<evidence type="ECO:0000256" key="12">
    <source>
        <dbReference type="ARBA" id="ARBA00043691"/>
    </source>
</evidence>
<evidence type="ECO:0000256" key="14">
    <source>
        <dbReference type="SAM" id="MobiDB-lite"/>
    </source>
</evidence>
<feature type="chain" id="PRO_5047506363" description="Multiple inositol polyphosphate phosphatase 1" evidence="15">
    <location>
        <begin position="20"/>
        <end position="479"/>
    </location>
</feature>
<comment type="catalytic activity">
    <reaction evidence="13">
        <text>(2R)-2,3-bisphosphoglycerate + H2O = (2R)-2-phosphoglycerate + phosphate</text>
        <dbReference type="Rhea" id="RHEA:27381"/>
        <dbReference type="ChEBI" id="CHEBI:15377"/>
        <dbReference type="ChEBI" id="CHEBI:43474"/>
        <dbReference type="ChEBI" id="CHEBI:58248"/>
        <dbReference type="ChEBI" id="CHEBI:58289"/>
        <dbReference type="EC" id="3.1.3.80"/>
    </reaction>
    <physiologicalReaction direction="left-to-right" evidence="13">
        <dbReference type="Rhea" id="RHEA:27382"/>
    </physiologicalReaction>
</comment>
<dbReference type="InterPro" id="IPR029033">
    <property type="entry name" value="His_PPase_superfam"/>
</dbReference>
<keyword evidence="8" id="KW-0472">Membrane</keyword>
<dbReference type="InterPro" id="IPR000560">
    <property type="entry name" value="His_Pase_clade-2"/>
</dbReference>
<feature type="signal peptide" evidence="15">
    <location>
        <begin position="1"/>
        <end position="19"/>
    </location>
</feature>
<comment type="catalytic activity">
    <reaction evidence="10">
        <text>1D-myo-inositol 1,2,5,6-tetrakisphosphate + H2O = 1D-myo-inositol 1,2,6-trisphosphate + phosphate</text>
        <dbReference type="Rhea" id="RHEA:77119"/>
        <dbReference type="ChEBI" id="CHEBI:15377"/>
        <dbReference type="ChEBI" id="CHEBI:43474"/>
        <dbReference type="ChEBI" id="CHEBI:195535"/>
        <dbReference type="ChEBI" id="CHEBI:195537"/>
        <dbReference type="EC" id="3.1.3.62"/>
    </reaction>
    <physiologicalReaction direction="left-to-right" evidence="10">
        <dbReference type="Rhea" id="RHEA:77120"/>
    </physiologicalReaction>
</comment>
<dbReference type="InterPro" id="IPR006311">
    <property type="entry name" value="TAT_signal"/>
</dbReference>
<evidence type="ECO:0000313" key="17">
    <source>
        <dbReference type="Proteomes" id="UP000662814"/>
    </source>
</evidence>
<dbReference type="PROSITE" id="PS51257">
    <property type="entry name" value="PROKAR_LIPOPROTEIN"/>
    <property type="match status" value="1"/>
</dbReference>
<evidence type="ECO:0000256" key="7">
    <source>
        <dbReference type="ARBA" id="ARBA00022801"/>
    </source>
</evidence>
<dbReference type="SUPFAM" id="SSF53254">
    <property type="entry name" value="Phosphoglycerate mutase-like"/>
    <property type="match status" value="1"/>
</dbReference>
<evidence type="ECO:0000256" key="15">
    <source>
        <dbReference type="SAM" id="SignalP"/>
    </source>
</evidence>
<comment type="catalytic activity">
    <reaction evidence="11">
        <text>1D-myo-inositol 1,2,4,5,6-pentakisphosphate + H2O = 1D-myo-inositol 1,2,5,6-tetrakisphosphate + phosphate</text>
        <dbReference type="Rhea" id="RHEA:77115"/>
        <dbReference type="ChEBI" id="CHEBI:15377"/>
        <dbReference type="ChEBI" id="CHEBI:43474"/>
        <dbReference type="ChEBI" id="CHEBI:57798"/>
        <dbReference type="ChEBI" id="CHEBI:195535"/>
        <dbReference type="EC" id="3.1.3.62"/>
    </reaction>
    <physiologicalReaction direction="left-to-right" evidence="11">
        <dbReference type="Rhea" id="RHEA:77116"/>
    </physiologicalReaction>
</comment>
<accession>A0ABX6YI72</accession>
<comment type="similarity">
    <text evidence="2">Belongs to the histidine acid phosphatase family. MINPP1 subfamily.</text>
</comment>
<dbReference type="RefSeq" id="WP_166986298.1">
    <property type="nucleotide sequence ID" value="NZ_CP061169.1"/>
</dbReference>
<protein>
    <recommendedName>
        <fullName evidence="5">Multiple inositol polyphosphate phosphatase 1</fullName>
        <ecNumber evidence="4">3.1.3.62</ecNumber>
        <ecNumber evidence="3">3.1.3.80</ecNumber>
    </recommendedName>
    <alternativeName>
        <fullName evidence="9">2,3-bisphosphoglycerate 3-phosphatase</fullName>
    </alternativeName>
</protein>
<dbReference type="Proteomes" id="UP000662814">
    <property type="component" value="Chromosome"/>
</dbReference>
<dbReference type="PROSITE" id="PS51318">
    <property type="entry name" value="TAT"/>
    <property type="match status" value="1"/>
</dbReference>
<keyword evidence="7" id="KW-0378">Hydrolase</keyword>
<evidence type="ECO:0000256" key="9">
    <source>
        <dbReference type="ARBA" id="ARBA00031642"/>
    </source>
</evidence>
<keyword evidence="17" id="KW-1185">Reference proteome</keyword>
<evidence type="ECO:0000256" key="6">
    <source>
        <dbReference type="ARBA" id="ARBA00022729"/>
    </source>
</evidence>
<sequence>MTITATRRSSRSWFTAVGAATTLAVMLAGCSSPDADSAQAAADETATDVRTTGNQYGTKAPYVPFEEMEDYAPIPDGYEPVLVEHLGRHGSRLLSSKKYDDLLYQLWEIAEASDGLTDLGEQLGEDLETIIAVHDEVGYGTLSGLGATEEQGIGLRAYQRMQDLFDGAADSQGSITFTSSGQDRATKSGDNFFIGLESENGSIEQIVAPRIDDPDLLYFHKSDPEYLEYKDNDEDLSDVLDQIESGPEVEEVARDIVSQLFTEEFISRIDDGEFDLVDNGKGKKHLTSVVDTASYLYELYVIAPLMSEEADVDFDAYITEEDAEVLAYISDANDFYEKGPGFEGRDVTYRMSNVLLDSFLDAIAGISTGETTQVADFRFAHAEEVIPFATLLQLPGSTKQAAEGDPYTYDNNPWRGAQVAPMAANIQWDAFENSDGDVIVRMLYNEAETAFGFDCTPIADGSYFYEADELESCLAPLRG</sequence>
<feature type="region of interest" description="Disordered" evidence="14">
    <location>
        <begin position="34"/>
        <end position="53"/>
    </location>
</feature>
<dbReference type="EC" id="3.1.3.80" evidence="3"/>